<dbReference type="Pfam" id="PF06971">
    <property type="entry name" value="Put_DNA-bind_N"/>
    <property type="match status" value="1"/>
</dbReference>
<evidence type="ECO:0000256" key="1">
    <source>
        <dbReference type="ARBA" id="ARBA00022490"/>
    </source>
</evidence>
<dbReference type="EMBL" id="WLYK01000003">
    <property type="protein sequence ID" value="MTD14505.1"/>
    <property type="molecule type" value="Genomic_DNA"/>
</dbReference>
<dbReference type="SUPFAM" id="SSF46785">
    <property type="entry name" value="Winged helix' DNA-binding domain"/>
    <property type="match status" value="1"/>
</dbReference>
<evidence type="ECO:0000256" key="4">
    <source>
        <dbReference type="ARBA" id="ARBA00023125"/>
    </source>
</evidence>
<dbReference type="PANTHER" id="PTHR35786">
    <property type="entry name" value="REDOX-SENSING TRANSCRIPTIONAL REPRESSOR REX"/>
    <property type="match status" value="1"/>
</dbReference>
<dbReference type="InterPro" id="IPR009718">
    <property type="entry name" value="Rex_DNA-bd_C_dom"/>
</dbReference>
<evidence type="ECO:0000256" key="6">
    <source>
        <dbReference type="HAMAP-Rule" id="MF_01131"/>
    </source>
</evidence>
<comment type="similarity">
    <text evidence="6">Belongs to the transcriptional regulatory Rex family.</text>
</comment>
<comment type="subunit">
    <text evidence="6">Homodimer.</text>
</comment>
<dbReference type="InterPro" id="IPR036388">
    <property type="entry name" value="WH-like_DNA-bd_sf"/>
</dbReference>
<dbReference type="Gene3D" id="1.10.10.10">
    <property type="entry name" value="Winged helix-like DNA-binding domain superfamily/Winged helix DNA-binding domain"/>
    <property type="match status" value="1"/>
</dbReference>
<keyword evidence="9" id="KW-1185">Reference proteome</keyword>
<protein>
    <recommendedName>
        <fullName evidence="6">Redox-sensing transcriptional repressor Rex</fullName>
    </recommendedName>
</protein>
<keyword evidence="4 6" id="KW-0238">DNA-binding</keyword>
<evidence type="ECO:0000313" key="9">
    <source>
        <dbReference type="Proteomes" id="UP000460221"/>
    </source>
</evidence>
<evidence type="ECO:0000256" key="2">
    <source>
        <dbReference type="ARBA" id="ARBA00022491"/>
    </source>
</evidence>
<dbReference type="GO" id="GO:0003700">
    <property type="term" value="F:DNA-binding transcription factor activity"/>
    <property type="evidence" value="ECO:0007669"/>
    <property type="project" value="UniProtKB-UniRule"/>
</dbReference>
<comment type="subcellular location">
    <subcellularLocation>
        <location evidence="6">Cytoplasm</location>
    </subcellularLocation>
</comment>
<feature type="DNA-binding region" description="H-T-H motif" evidence="6">
    <location>
        <begin position="24"/>
        <end position="63"/>
    </location>
</feature>
<dbReference type="Gene3D" id="3.40.50.720">
    <property type="entry name" value="NAD(P)-binding Rossmann-like Domain"/>
    <property type="match status" value="1"/>
</dbReference>
<dbReference type="Proteomes" id="UP000460221">
    <property type="component" value="Unassembled WGS sequence"/>
</dbReference>
<keyword evidence="2 6" id="KW-0678">Repressor</keyword>
<proteinExistence type="inferred from homology"/>
<dbReference type="HAMAP" id="MF_01131">
    <property type="entry name" value="Rex"/>
    <property type="match status" value="1"/>
</dbReference>
<feature type="domain" description="CoA-binding" evidence="7">
    <location>
        <begin position="90"/>
        <end position="188"/>
    </location>
</feature>
<reference evidence="8 9" key="1">
    <citation type="submission" date="2019-11" db="EMBL/GenBank/DDBJ databases">
        <authorList>
            <person name="Jiang L.-Q."/>
        </authorList>
    </citation>
    <scope>NUCLEOTIDE SEQUENCE [LARGE SCALE GENOMIC DNA]</scope>
    <source>
        <strain evidence="8 9">YIM 132087</strain>
    </source>
</reference>
<keyword evidence="1 6" id="KW-0963">Cytoplasm</keyword>
<evidence type="ECO:0000259" key="7">
    <source>
        <dbReference type="SMART" id="SM00881"/>
    </source>
</evidence>
<evidence type="ECO:0000256" key="3">
    <source>
        <dbReference type="ARBA" id="ARBA00023015"/>
    </source>
</evidence>
<evidence type="ECO:0000313" key="8">
    <source>
        <dbReference type="EMBL" id="MTD14505.1"/>
    </source>
</evidence>
<organism evidence="8 9">
    <name type="scientific">Nakamurella alba</name>
    <dbReference type="NCBI Taxonomy" id="2665158"/>
    <lineage>
        <taxon>Bacteria</taxon>
        <taxon>Bacillati</taxon>
        <taxon>Actinomycetota</taxon>
        <taxon>Actinomycetes</taxon>
        <taxon>Nakamurellales</taxon>
        <taxon>Nakamurellaceae</taxon>
        <taxon>Nakamurella</taxon>
    </lineage>
</organism>
<dbReference type="InterPro" id="IPR022876">
    <property type="entry name" value="Tscrpt_rep_Rex"/>
</dbReference>
<dbReference type="SMART" id="SM00881">
    <property type="entry name" value="CoA_binding"/>
    <property type="match status" value="1"/>
</dbReference>
<dbReference type="RefSeq" id="WP_154768513.1">
    <property type="nucleotide sequence ID" value="NZ_WLYK01000003.1"/>
</dbReference>
<dbReference type="NCBIfam" id="NF003995">
    <property type="entry name" value="PRK05472.2-4"/>
    <property type="match status" value="1"/>
</dbReference>
<gene>
    <name evidence="6" type="primary">rex</name>
    <name evidence="8" type="ORF">GIS00_11160</name>
</gene>
<sequence length="223" mass="22842">MTGQEIGGTAGRDLPEATVGRLAGYLRALTAPGTAASGVISSSTLAELAGVNAALLRKDLSFLGSHGTRGVGYDIAGLADEIRRALGTHLASPVALVGIGHLGRALARYAGFGGRGLEIAALFDASPEVIGTRVGDLEVHDIADVVPVCRDRAITIGVVATPEGTAQQVTDALVRAGVRSVLNFAPEVVVVPPEVQLRRVDLALELQILAFHETRRSSGAVGG</sequence>
<dbReference type="InterPro" id="IPR036390">
    <property type="entry name" value="WH_DNA-bd_sf"/>
</dbReference>
<dbReference type="InterPro" id="IPR003781">
    <property type="entry name" value="CoA-bd"/>
</dbReference>
<dbReference type="GO" id="GO:0003677">
    <property type="term" value="F:DNA binding"/>
    <property type="evidence" value="ECO:0007669"/>
    <property type="project" value="UniProtKB-UniRule"/>
</dbReference>
<dbReference type="NCBIfam" id="NF003992">
    <property type="entry name" value="PRK05472.2-1"/>
    <property type="match status" value="1"/>
</dbReference>
<keyword evidence="6" id="KW-0520">NAD</keyword>
<name>A0A7K1FK35_9ACTN</name>
<comment type="function">
    <text evidence="6">Modulates transcription in response to changes in cellular NADH/NAD(+) redox state.</text>
</comment>
<accession>A0A7K1FK35</accession>
<dbReference type="NCBIfam" id="NF003994">
    <property type="entry name" value="PRK05472.2-3"/>
    <property type="match status" value="1"/>
</dbReference>
<dbReference type="GO" id="GO:0005737">
    <property type="term" value="C:cytoplasm"/>
    <property type="evidence" value="ECO:0007669"/>
    <property type="project" value="UniProtKB-SubCell"/>
</dbReference>
<dbReference type="NCBIfam" id="NF003996">
    <property type="entry name" value="PRK05472.2-5"/>
    <property type="match status" value="1"/>
</dbReference>
<dbReference type="InterPro" id="IPR036291">
    <property type="entry name" value="NAD(P)-bd_dom_sf"/>
</dbReference>
<dbReference type="SUPFAM" id="SSF51735">
    <property type="entry name" value="NAD(P)-binding Rossmann-fold domains"/>
    <property type="match status" value="1"/>
</dbReference>
<dbReference type="Pfam" id="PF02629">
    <property type="entry name" value="CoA_binding"/>
    <property type="match status" value="1"/>
</dbReference>
<dbReference type="GO" id="GO:0045892">
    <property type="term" value="P:negative regulation of DNA-templated transcription"/>
    <property type="evidence" value="ECO:0007669"/>
    <property type="project" value="InterPro"/>
</dbReference>
<dbReference type="GO" id="GO:0051775">
    <property type="term" value="P:response to redox state"/>
    <property type="evidence" value="ECO:0007669"/>
    <property type="project" value="InterPro"/>
</dbReference>
<evidence type="ECO:0000256" key="5">
    <source>
        <dbReference type="ARBA" id="ARBA00023163"/>
    </source>
</evidence>
<keyword evidence="5 6" id="KW-0804">Transcription</keyword>
<dbReference type="PANTHER" id="PTHR35786:SF1">
    <property type="entry name" value="REDOX-SENSING TRANSCRIPTIONAL REPRESSOR REX 1"/>
    <property type="match status" value="1"/>
</dbReference>
<keyword evidence="3 6" id="KW-0805">Transcription regulation</keyword>
<dbReference type="AlphaFoldDB" id="A0A7K1FK35"/>
<feature type="binding site" evidence="6">
    <location>
        <begin position="98"/>
        <end position="103"/>
    </location>
    <ligand>
        <name>NAD(+)</name>
        <dbReference type="ChEBI" id="CHEBI:57540"/>
    </ligand>
</feature>
<comment type="caution">
    <text evidence="8">The sequence shown here is derived from an EMBL/GenBank/DDBJ whole genome shotgun (WGS) entry which is preliminary data.</text>
</comment>